<gene>
    <name evidence="7" type="ORF">CQA63_06485</name>
</gene>
<feature type="transmembrane region" description="Helical" evidence="6">
    <location>
        <begin position="52"/>
        <end position="76"/>
    </location>
</feature>
<feature type="transmembrane region" description="Helical" evidence="6">
    <location>
        <begin position="229"/>
        <end position="249"/>
    </location>
</feature>
<comment type="subcellular location">
    <subcellularLocation>
        <location evidence="1">Membrane</location>
        <topology evidence="1">Multi-pass membrane protein</topology>
    </subcellularLocation>
</comment>
<evidence type="ECO:0000256" key="6">
    <source>
        <dbReference type="SAM" id="Phobius"/>
    </source>
</evidence>
<keyword evidence="4 6" id="KW-1133">Transmembrane helix</keyword>
<dbReference type="OrthoDB" id="5348369at2"/>
<keyword evidence="8" id="KW-1185">Reference proteome</keyword>
<evidence type="ECO:0000256" key="4">
    <source>
        <dbReference type="ARBA" id="ARBA00022989"/>
    </source>
</evidence>
<evidence type="ECO:0000256" key="1">
    <source>
        <dbReference type="ARBA" id="ARBA00004141"/>
    </source>
</evidence>
<feature type="transmembrane region" description="Helical" evidence="6">
    <location>
        <begin position="197"/>
        <end position="222"/>
    </location>
</feature>
<proteinExistence type="inferred from homology"/>
<feature type="transmembrane region" description="Helical" evidence="6">
    <location>
        <begin position="302"/>
        <end position="335"/>
    </location>
</feature>
<dbReference type="Proteomes" id="UP000256599">
    <property type="component" value="Unassembled WGS sequence"/>
</dbReference>
<feature type="transmembrane region" description="Helical" evidence="6">
    <location>
        <begin position="148"/>
        <end position="165"/>
    </location>
</feature>
<name>A0A3D8I355_9HELI</name>
<dbReference type="EMBL" id="NXLR01000011">
    <property type="protein sequence ID" value="RDU59547.1"/>
    <property type="molecule type" value="Genomic_DNA"/>
</dbReference>
<dbReference type="GO" id="GO:0016020">
    <property type="term" value="C:membrane"/>
    <property type="evidence" value="ECO:0007669"/>
    <property type="project" value="UniProtKB-SubCell"/>
</dbReference>
<dbReference type="AlphaFoldDB" id="A0A3D8I355"/>
<dbReference type="Pfam" id="PF01594">
    <property type="entry name" value="AI-2E_transport"/>
    <property type="match status" value="1"/>
</dbReference>
<evidence type="ECO:0000256" key="5">
    <source>
        <dbReference type="ARBA" id="ARBA00023136"/>
    </source>
</evidence>
<accession>A0A3D8I355</accession>
<feature type="transmembrane region" description="Helical" evidence="6">
    <location>
        <begin position="6"/>
        <end position="22"/>
    </location>
</feature>
<dbReference type="InterPro" id="IPR002549">
    <property type="entry name" value="AI-2E-like"/>
</dbReference>
<keyword evidence="5 6" id="KW-0472">Membrane</keyword>
<sequence>MKAGAFFWIIFGLSAYAMYYVYSAYLMDMLIALLISIATFGLYTYLSHHIKYPIISAFISVCILVLLLFVPLFFLIKSIITQATELTLNASAFSAFIEGAKGEILSLFASFPEVQAKIESALQNISATSILSYIFNFSSQLGKSSLRFMVDTGFIIVFLFFYFLYGKQAYMYVLELIPFDNAQISLVSNEVTNTIKVVFYTSLLNIVLQGFAFGVMIVFFGYDGIFFGMLYGLASIVPIIGGGLVWLPLGFYEFYLGHTQNAIIIAVYALVVCAVLIDNIIKPILIGIINKKVLKTSVKINELLIFFAILAGLTSLGFWGIIIAPALTALFISLLRICKTQTIKTDLGKEDLGVK</sequence>
<comment type="caution">
    <text evidence="7">The sequence shown here is derived from an EMBL/GenBank/DDBJ whole genome shotgun (WGS) entry which is preliminary data.</text>
</comment>
<evidence type="ECO:0000313" key="7">
    <source>
        <dbReference type="EMBL" id="RDU59547.1"/>
    </source>
</evidence>
<protein>
    <submittedName>
        <fullName evidence="7">AI-2E family transporter</fullName>
    </submittedName>
</protein>
<dbReference type="RefSeq" id="WP_104699746.1">
    <property type="nucleotide sequence ID" value="NZ_FZPP01000014.1"/>
</dbReference>
<dbReference type="PANTHER" id="PTHR21716:SF4">
    <property type="entry name" value="TRANSMEMBRANE PROTEIN 245"/>
    <property type="match status" value="1"/>
</dbReference>
<feature type="transmembrane region" description="Helical" evidence="6">
    <location>
        <begin position="261"/>
        <end position="281"/>
    </location>
</feature>
<evidence type="ECO:0000313" key="8">
    <source>
        <dbReference type="Proteomes" id="UP000256599"/>
    </source>
</evidence>
<evidence type="ECO:0000256" key="3">
    <source>
        <dbReference type="ARBA" id="ARBA00022692"/>
    </source>
</evidence>
<comment type="similarity">
    <text evidence="2">Belongs to the autoinducer-2 exporter (AI-2E) (TC 2.A.86) family.</text>
</comment>
<reference evidence="7 8" key="1">
    <citation type="submission" date="2018-04" db="EMBL/GenBank/DDBJ databases">
        <title>Novel Campyloabacter and Helicobacter Species and Strains.</title>
        <authorList>
            <person name="Mannion A.J."/>
            <person name="Shen Z."/>
            <person name="Fox J.G."/>
        </authorList>
    </citation>
    <scope>NUCLEOTIDE SEQUENCE [LARGE SCALE GENOMIC DNA]</scope>
    <source>
        <strain evidence="7 8">MIT 98-6070</strain>
    </source>
</reference>
<feature type="transmembrane region" description="Helical" evidence="6">
    <location>
        <begin position="29"/>
        <end position="46"/>
    </location>
</feature>
<organism evidence="7 8">
    <name type="scientific">Helicobacter marmotae</name>
    <dbReference type="NCBI Taxonomy" id="152490"/>
    <lineage>
        <taxon>Bacteria</taxon>
        <taxon>Pseudomonadati</taxon>
        <taxon>Campylobacterota</taxon>
        <taxon>Epsilonproteobacteria</taxon>
        <taxon>Campylobacterales</taxon>
        <taxon>Helicobacteraceae</taxon>
        <taxon>Helicobacter</taxon>
    </lineage>
</organism>
<dbReference type="PANTHER" id="PTHR21716">
    <property type="entry name" value="TRANSMEMBRANE PROTEIN"/>
    <property type="match status" value="1"/>
</dbReference>
<evidence type="ECO:0000256" key="2">
    <source>
        <dbReference type="ARBA" id="ARBA00009773"/>
    </source>
</evidence>
<keyword evidence="3 6" id="KW-0812">Transmembrane</keyword>